<dbReference type="AlphaFoldDB" id="M7XKW0"/>
<proteinExistence type="predicted"/>
<name>M7XKW0_TRIUA</name>
<protein>
    <submittedName>
        <fullName evidence="1">Uncharacterized protein</fullName>
    </submittedName>
</protein>
<gene>
    <name evidence="1" type="ORF">TRIUR3_35264</name>
</gene>
<reference evidence="1" key="1">
    <citation type="journal article" date="2013" name="Nature">
        <title>Draft genome of the wheat A-genome progenitor Triticum urartu.</title>
        <authorList>
            <person name="Ling H.Q."/>
            <person name="Zhao S."/>
            <person name="Liu D."/>
            <person name="Wang J."/>
            <person name="Sun H."/>
            <person name="Zhang C."/>
            <person name="Fan H."/>
            <person name="Li D."/>
            <person name="Dong L."/>
            <person name="Tao Y."/>
            <person name="Gao C."/>
            <person name="Wu H."/>
            <person name="Li Y."/>
            <person name="Cui Y."/>
            <person name="Guo X."/>
            <person name="Zheng S."/>
            <person name="Wang B."/>
            <person name="Yu K."/>
            <person name="Liang Q."/>
            <person name="Yang W."/>
            <person name="Lou X."/>
            <person name="Chen J."/>
            <person name="Feng M."/>
            <person name="Jian J."/>
            <person name="Zhang X."/>
            <person name="Luo G."/>
            <person name="Jiang Y."/>
            <person name="Liu J."/>
            <person name="Wang Z."/>
            <person name="Sha Y."/>
            <person name="Zhang B."/>
            <person name="Wu H."/>
            <person name="Tang D."/>
            <person name="Shen Q."/>
            <person name="Xue P."/>
            <person name="Zou S."/>
            <person name="Wang X."/>
            <person name="Liu X."/>
            <person name="Wang F."/>
            <person name="Yang Y."/>
            <person name="An X."/>
            <person name="Dong Z."/>
            <person name="Zhang K."/>
            <person name="Zhang X."/>
            <person name="Luo M.C."/>
            <person name="Dvorak J."/>
            <person name="Tong Y."/>
            <person name="Wang J."/>
            <person name="Yang H."/>
            <person name="Li Z."/>
            <person name="Wang D."/>
            <person name="Zhang A."/>
            <person name="Wang J."/>
        </authorList>
    </citation>
    <scope>NUCLEOTIDE SEQUENCE</scope>
</reference>
<organism evidence="1">
    <name type="scientific">Triticum urartu</name>
    <name type="common">Red wild einkorn</name>
    <name type="synonym">Crithodium urartu</name>
    <dbReference type="NCBI Taxonomy" id="4572"/>
    <lineage>
        <taxon>Eukaryota</taxon>
        <taxon>Viridiplantae</taxon>
        <taxon>Streptophyta</taxon>
        <taxon>Embryophyta</taxon>
        <taxon>Tracheophyta</taxon>
        <taxon>Spermatophyta</taxon>
        <taxon>Magnoliopsida</taxon>
        <taxon>Liliopsida</taxon>
        <taxon>Poales</taxon>
        <taxon>Poaceae</taxon>
        <taxon>BOP clade</taxon>
        <taxon>Pooideae</taxon>
        <taxon>Triticodae</taxon>
        <taxon>Triticeae</taxon>
        <taxon>Triticinae</taxon>
        <taxon>Triticum</taxon>
    </lineage>
</organism>
<dbReference type="EMBL" id="KD499066">
    <property type="protein sequence ID" value="EMS35647.1"/>
    <property type="molecule type" value="Genomic_DNA"/>
</dbReference>
<accession>M7XKW0</accession>
<sequence length="123" mass="13262">MMVADEGEEGDAIEVPTRTEEGESGEGGCEIAVSLAIGAVRRRTSLRWLLAPRRDGTAKSVLIEDGVGTTYPTTQFCGSFFVYQDTSPYMMDTHARSELFSAVLVTCAQGLCSMMLPTSKILS</sequence>
<evidence type="ECO:0000313" key="1">
    <source>
        <dbReference type="EMBL" id="EMS35647.1"/>
    </source>
</evidence>